<evidence type="ECO:0000256" key="4">
    <source>
        <dbReference type="ARBA" id="ARBA00022989"/>
    </source>
</evidence>
<comment type="subcellular location">
    <subcellularLocation>
        <location evidence="1">Membrane</location>
        <topology evidence="1">Multi-pass membrane protein</topology>
    </subcellularLocation>
</comment>
<evidence type="ECO:0000256" key="2">
    <source>
        <dbReference type="ARBA" id="ARBA00007018"/>
    </source>
</evidence>
<accession>A0AAJ6VN58</accession>
<name>A0AAJ6VN58_9HYME</name>
<dbReference type="GeneID" id="105360459"/>
<feature type="binding site" evidence="6">
    <location>
        <position position="228"/>
    </location>
    <ligand>
        <name>Zn(2+)</name>
        <dbReference type="ChEBI" id="CHEBI:29105"/>
    </ligand>
</feature>
<dbReference type="KEGG" id="csol:105360459"/>
<evidence type="ECO:0000256" key="7">
    <source>
        <dbReference type="SAM" id="Phobius"/>
    </source>
</evidence>
<dbReference type="GO" id="GO:0016020">
    <property type="term" value="C:membrane"/>
    <property type="evidence" value="ECO:0007669"/>
    <property type="project" value="UniProtKB-SubCell"/>
</dbReference>
<feature type="binding site" evidence="6">
    <location>
        <position position="87"/>
    </location>
    <ligand>
        <name>Zn(2+)</name>
        <dbReference type="ChEBI" id="CHEBI:29105"/>
    </ligand>
</feature>
<evidence type="ECO:0000313" key="10">
    <source>
        <dbReference type="RefSeq" id="XP_011495661.1"/>
    </source>
</evidence>
<evidence type="ECO:0000256" key="1">
    <source>
        <dbReference type="ARBA" id="ARBA00004141"/>
    </source>
</evidence>
<keyword evidence="9 10" id="KW-0675">Receptor</keyword>
<feature type="transmembrane region" description="Helical" evidence="7">
    <location>
        <begin position="36"/>
        <end position="55"/>
    </location>
</feature>
<dbReference type="AlphaFoldDB" id="A0AAJ6VN58"/>
<dbReference type="RefSeq" id="XP_011495661.1">
    <property type="nucleotide sequence ID" value="XM_011497359.1"/>
</dbReference>
<feature type="binding site" evidence="6">
    <location>
        <position position="232"/>
    </location>
    <ligand>
        <name>Zn(2+)</name>
        <dbReference type="ChEBI" id="CHEBI:29105"/>
    </ligand>
</feature>
<gene>
    <name evidence="9 10" type="primary">LOC105360459</name>
</gene>
<keyword evidence="4 7" id="KW-1133">Transmembrane helix</keyword>
<feature type="transmembrane region" description="Helical" evidence="7">
    <location>
        <begin position="190"/>
        <end position="210"/>
    </location>
</feature>
<feature type="transmembrane region" description="Helical" evidence="7">
    <location>
        <begin position="101"/>
        <end position="126"/>
    </location>
</feature>
<dbReference type="InterPro" id="IPR004254">
    <property type="entry name" value="AdipoR/HlyIII-related"/>
</dbReference>
<keyword evidence="8" id="KW-1185">Reference proteome</keyword>
<dbReference type="Pfam" id="PF03006">
    <property type="entry name" value="HlyIII"/>
    <property type="match status" value="1"/>
</dbReference>
<dbReference type="RefSeq" id="XP_011495660.1">
    <property type="nucleotide sequence ID" value="XM_011497358.1"/>
</dbReference>
<dbReference type="PANTHER" id="PTHR20855">
    <property type="entry name" value="ADIPOR/PROGESTIN RECEPTOR-RELATED"/>
    <property type="match status" value="1"/>
</dbReference>
<keyword evidence="6" id="KW-0862">Zinc</keyword>
<evidence type="ECO:0000313" key="9">
    <source>
        <dbReference type="RefSeq" id="XP_011495660.1"/>
    </source>
</evidence>
<feature type="transmembrane region" description="Helical" evidence="7">
    <location>
        <begin position="132"/>
        <end position="150"/>
    </location>
</feature>
<comment type="similarity">
    <text evidence="2">Belongs to the ADIPOR family.</text>
</comment>
<evidence type="ECO:0000313" key="8">
    <source>
        <dbReference type="Proteomes" id="UP000695007"/>
    </source>
</evidence>
<reference evidence="9 10" key="1">
    <citation type="submission" date="2025-04" db="UniProtKB">
        <authorList>
            <consortium name="RefSeq"/>
        </authorList>
    </citation>
    <scope>IDENTIFICATION</scope>
</reference>
<evidence type="ECO:0000256" key="3">
    <source>
        <dbReference type="ARBA" id="ARBA00022692"/>
    </source>
</evidence>
<proteinExistence type="inferred from homology"/>
<evidence type="ECO:0000256" key="6">
    <source>
        <dbReference type="PIRSR" id="PIRSR604254-1"/>
    </source>
</evidence>
<dbReference type="PANTHER" id="PTHR20855:SF138">
    <property type="entry name" value="PROGESTIN AND ADIPOQ RECEPTOR FAMILY MEMBER 4"/>
    <property type="match status" value="1"/>
</dbReference>
<keyword evidence="5 7" id="KW-0472">Membrane</keyword>
<dbReference type="Proteomes" id="UP000695007">
    <property type="component" value="Unplaced"/>
</dbReference>
<keyword evidence="3 7" id="KW-0812">Transmembrane</keyword>
<evidence type="ECO:0000256" key="5">
    <source>
        <dbReference type="ARBA" id="ARBA00023136"/>
    </source>
</evidence>
<keyword evidence="6" id="KW-0479">Metal-binding</keyword>
<organism evidence="8 9">
    <name type="scientific">Ceratosolen solmsi marchali</name>
    <dbReference type="NCBI Taxonomy" id="326594"/>
    <lineage>
        <taxon>Eukaryota</taxon>
        <taxon>Metazoa</taxon>
        <taxon>Ecdysozoa</taxon>
        <taxon>Arthropoda</taxon>
        <taxon>Hexapoda</taxon>
        <taxon>Insecta</taxon>
        <taxon>Pterygota</taxon>
        <taxon>Neoptera</taxon>
        <taxon>Endopterygota</taxon>
        <taxon>Hymenoptera</taxon>
        <taxon>Apocrita</taxon>
        <taxon>Proctotrupomorpha</taxon>
        <taxon>Chalcidoidea</taxon>
        <taxon>Agaonidae</taxon>
        <taxon>Agaoninae</taxon>
        <taxon>Ceratosolen</taxon>
    </lineage>
</organism>
<dbReference type="GO" id="GO:0046872">
    <property type="term" value="F:metal ion binding"/>
    <property type="evidence" value="ECO:0007669"/>
    <property type="project" value="UniProtKB-KW"/>
</dbReference>
<protein>
    <submittedName>
        <fullName evidence="9 10">Progestin and adipoQ receptor family member 4 isoform X1</fullName>
    </submittedName>
</protein>
<sequence>MPMHLQFNPYIRGGYRPLMKPVECLRSIFCLHNETVNIWTHGVAIIYILITVPHLLPWGTRESLMGFLSWCHVIGAISPWIGSFLYHVFMNLDFGEAVYKYLLKLDMLGIWICQSIGAMPLIAASVHCLPNIFWYLCIATYCFLSVWGLFKAMHAKSPWERRLCFSPPFMMRMLVLIFRCFGFGGGNPEAFTQVVLQDLITVIGGTIGALRIPEKWIPGKVDLLLNSHNIMHVMVVLAVCSMHSATLQDLAWMTKPGVCLQQPMTNAGLASTMDHHDL</sequence>
<feature type="transmembrane region" description="Helical" evidence="7">
    <location>
        <begin position="162"/>
        <end position="184"/>
    </location>
</feature>
<dbReference type="GO" id="GO:0038023">
    <property type="term" value="F:signaling receptor activity"/>
    <property type="evidence" value="ECO:0007669"/>
    <property type="project" value="TreeGrafter"/>
</dbReference>
<feature type="transmembrane region" description="Helical" evidence="7">
    <location>
        <begin position="67"/>
        <end position="89"/>
    </location>
</feature>